<dbReference type="InterPro" id="IPR027705">
    <property type="entry name" value="Flotillin_fam"/>
</dbReference>
<organism evidence="7 8">
    <name type="scientific">Deinococcus aquiradiocola</name>
    <dbReference type="NCBI Taxonomy" id="393059"/>
    <lineage>
        <taxon>Bacteria</taxon>
        <taxon>Thermotogati</taxon>
        <taxon>Deinococcota</taxon>
        <taxon>Deinococci</taxon>
        <taxon>Deinococcales</taxon>
        <taxon>Deinococcaceae</taxon>
        <taxon>Deinococcus</taxon>
    </lineage>
</organism>
<name>A0A917PE09_9DEIO</name>
<evidence type="ECO:0000259" key="6">
    <source>
        <dbReference type="SMART" id="SM00244"/>
    </source>
</evidence>
<dbReference type="RefSeq" id="WP_188962093.1">
    <property type="nucleotide sequence ID" value="NZ_BMOE01000004.1"/>
</dbReference>
<dbReference type="SUPFAM" id="SSF117892">
    <property type="entry name" value="Band 7/SPFH domain"/>
    <property type="match status" value="1"/>
</dbReference>
<evidence type="ECO:0000256" key="3">
    <source>
        <dbReference type="ARBA" id="ARBA00023136"/>
    </source>
</evidence>
<feature type="transmembrane region" description="Helical" evidence="5">
    <location>
        <begin position="7"/>
        <end position="27"/>
    </location>
</feature>
<dbReference type="Proteomes" id="UP000635726">
    <property type="component" value="Unassembled WGS sequence"/>
</dbReference>
<dbReference type="CDD" id="cd03399">
    <property type="entry name" value="SPFH_flotillin"/>
    <property type="match status" value="1"/>
</dbReference>
<accession>A0A917PE09</accession>
<comment type="caution">
    <text evidence="7">The sequence shown here is derived from an EMBL/GenBank/DDBJ whole genome shotgun (WGS) entry which is preliminary data.</text>
</comment>
<protein>
    <recommendedName>
        <fullName evidence="6">Band 7 domain-containing protein</fullName>
    </recommendedName>
</protein>
<dbReference type="Pfam" id="PF01145">
    <property type="entry name" value="Band_7"/>
    <property type="match status" value="1"/>
</dbReference>
<evidence type="ECO:0000256" key="1">
    <source>
        <dbReference type="ARBA" id="ARBA00004370"/>
    </source>
</evidence>
<comment type="similarity">
    <text evidence="2">Belongs to the band 7/mec-2 family. Flotillin subfamily.</text>
</comment>
<gene>
    <name evidence="7" type="ORF">GCM10008939_16160</name>
</gene>
<sequence>MTQSLSLAGLILFGIIVVILILQRLLIVVPPNKVLVVSGRARTTSEGDTVGYRVIRGGRAFRIPVLEKISWMDLNTIPLDLKIENAYSKGGIPLTIHAVANVKINGNEPQLSNAIERFLDTPVASLTNITRDTLEGNLRGVVATLTPEEINEDRLRFAEALIEEAEHDMGNLGIKLDTLKIQNVSDGSGYLGSIGRRKTAEVLKEARIAEAERDAEATQAEAQARQRSQVAQAISSQAVIEEQNKLEVRRTELGAVQLSRQNEAAVESELAKVRATQGFEQERAALEATLRQRTAEATRQARVIEAQQNAEAAEAEAQARQRAQVAQTAAEQAILERQNELRVRRAELDAVAGSRENEARVAAERAQVVAQQQLEQERILLNEKKYEAEIVAPARAKREASLLEAQAAAAPIIEEGRAKAQAVQLLVDAFRNAGPEGERAFVLNMLPGIVEQFAASVQGMTIDRLTVLDSGNGQAARSAVQLLPSNIISMVEQVETATGVNLLSMLQGRAAMPDTLNGKSDPS</sequence>
<evidence type="ECO:0000256" key="5">
    <source>
        <dbReference type="SAM" id="Phobius"/>
    </source>
</evidence>
<dbReference type="GO" id="GO:0005886">
    <property type="term" value="C:plasma membrane"/>
    <property type="evidence" value="ECO:0007669"/>
    <property type="project" value="TreeGrafter"/>
</dbReference>
<feature type="domain" description="Band 7" evidence="6">
    <location>
        <begin position="24"/>
        <end position="198"/>
    </location>
</feature>
<dbReference type="PANTHER" id="PTHR13806:SF46">
    <property type="entry name" value="FLOTILLIN-1-RELATED"/>
    <property type="match status" value="1"/>
</dbReference>
<keyword evidence="4" id="KW-0175">Coiled coil</keyword>
<dbReference type="PANTHER" id="PTHR13806">
    <property type="entry name" value="FLOTILLIN-RELATED"/>
    <property type="match status" value="1"/>
</dbReference>
<evidence type="ECO:0000313" key="8">
    <source>
        <dbReference type="Proteomes" id="UP000635726"/>
    </source>
</evidence>
<dbReference type="GO" id="GO:0002020">
    <property type="term" value="F:protease binding"/>
    <property type="evidence" value="ECO:0007669"/>
    <property type="project" value="TreeGrafter"/>
</dbReference>
<feature type="coiled-coil region" evidence="4">
    <location>
        <begin position="162"/>
        <end position="228"/>
    </location>
</feature>
<dbReference type="InterPro" id="IPR001107">
    <property type="entry name" value="Band_7"/>
</dbReference>
<evidence type="ECO:0000313" key="7">
    <source>
        <dbReference type="EMBL" id="GGJ72498.1"/>
    </source>
</evidence>
<evidence type="ECO:0000256" key="4">
    <source>
        <dbReference type="SAM" id="Coils"/>
    </source>
</evidence>
<proteinExistence type="inferred from homology"/>
<keyword evidence="3 5" id="KW-0472">Membrane</keyword>
<dbReference type="SMART" id="SM00244">
    <property type="entry name" value="PHB"/>
    <property type="match status" value="1"/>
</dbReference>
<dbReference type="Gene3D" id="3.30.479.30">
    <property type="entry name" value="Band 7 domain"/>
    <property type="match status" value="1"/>
</dbReference>
<keyword evidence="8" id="KW-1185">Reference proteome</keyword>
<comment type="subcellular location">
    <subcellularLocation>
        <location evidence="1">Membrane</location>
    </subcellularLocation>
</comment>
<keyword evidence="5" id="KW-0812">Transmembrane</keyword>
<reference evidence="7" key="1">
    <citation type="journal article" date="2014" name="Int. J. Syst. Evol. Microbiol.">
        <title>Complete genome sequence of Corynebacterium casei LMG S-19264T (=DSM 44701T), isolated from a smear-ripened cheese.</title>
        <authorList>
            <consortium name="US DOE Joint Genome Institute (JGI-PGF)"/>
            <person name="Walter F."/>
            <person name="Albersmeier A."/>
            <person name="Kalinowski J."/>
            <person name="Ruckert C."/>
        </authorList>
    </citation>
    <scope>NUCLEOTIDE SEQUENCE</scope>
    <source>
        <strain evidence="7">JCM 14371</strain>
    </source>
</reference>
<evidence type="ECO:0000256" key="2">
    <source>
        <dbReference type="ARBA" id="ARBA00007161"/>
    </source>
</evidence>
<reference evidence="7" key="2">
    <citation type="submission" date="2020-09" db="EMBL/GenBank/DDBJ databases">
        <authorList>
            <person name="Sun Q."/>
            <person name="Ohkuma M."/>
        </authorList>
    </citation>
    <scope>NUCLEOTIDE SEQUENCE</scope>
    <source>
        <strain evidence="7">JCM 14371</strain>
    </source>
</reference>
<dbReference type="AlphaFoldDB" id="A0A917PE09"/>
<keyword evidence="5" id="KW-1133">Transmembrane helix</keyword>
<dbReference type="GO" id="GO:0072659">
    <property type="term" value="P:protein localization to plasma membrane"/>
    <property type="evidence" value="ECO:0007669"/>
    <property type="project" value="TreeGrafter"/>
</dbReference>
<dbReference type="EMBL" id="BMOE01000004">
    <property type="protein sequence ID" value="GGJ72498.1"/>
    <property type="molecule type" value="Genomic_DNA"/>
</dbReference>
<dbReference type="InterPro" id="IPR036013">
    <property type="entry name" value="Band_7/SPFH_dom_sf"/>
</dbReference>